<dbReference type="AlphaFoldDB" id="A0A0B5FRA9"/>
<sequence length="214" mass="24369">MRNWLIIPFVFLFLCSCAGVNVVPKPGPGMQLDETSGNLAMSRNNLTVTARIQDLQVRPYQAADNLCSFFVTIRNDGETSREILAENFLLIDENGTQYRSIPPSEVLEILSRDSFYLIPYPYVGFYYLEDSVKVGQFSQFDSSLPYFPQRYPQELHTAALPSEKRLLPGNRLEGQIYFIADLTRMKSFELQFDPQGTSDSPGPEFSFSFSVEKK</sequence>
<keyword evidence="2" id="KW-0732">Signal</keyword>
<dbReference type="KEGG" id="gsb:GSUB_09075"/>
<accession>A0A0B5FRA9</accession>
<dbReference type="Proteomes" id="UP000035036">
    <property type="component" value="Chromosome"/>
</dbReference>
<keyword evidence="4" id="KW-1185">Reference proteome</keyword>
<dbReference type="STRING" id="483547.GSUB_09075"/>
<evidence type="ECO:0000256" key="2">
    <source>
        <dbReference type="SAM" id="SignalP"/>
    </source>
</evidence>
<feature type="signal peptide" evidence="2">
    <location>
        <begin position="1"/>
        <end position="18"/>
    </location>
</feature>
<dbReference type="EMBL" id="CP010311">
    <property type="protein sequence ID" value="AJF06660.1"/>
    <property type="molecule type" value="Genomic_DNA"/>
</dbReference>
<evidence type="ECO:0000313" key="4">
    <source>
        <dbReference type="Proteomes" id="UP000035036"/>
    </source>
</evidence>
<dbReference type="OrthoDB" id="5401930at2"/>
<gene>
    <name evidence="3" type="ORF">GSUB_09075</name>
</gene>
<evidence type="ECO:0000256" key="1">
    <source>
        <dbReference type="SAM" id="MobiDB-lite"/>
    </source>
</evidence>
<dbReference type="PROSITE" id="PS51257">
    <property type="entry name" value="PROKAR_LIPOPROTEIN"/>
    <property type="match status" value="1"/>
</dbReference>
<feature type="region of interest" description="Disordered" evidence="1">
    <location>
        <begin position="193"/>
        <end position="214"/>
    </location>
</feature>
<reference evidence="3 4" key="1">
    <citation type="journal article" date="2015" name="Genome Announc.">
        <title>Genomes of Geoalkalibacter ferrihydriticus Z-0531T and Geoalkalibacter subterraneus Red1T, Two Haloalkaliphilic Metal-Reducing Deltaproteobacteria.</title>
        <authorList>
            <person name="Badalamenti J.P."/>
            <person name="Krajmalnik-Brown R."/>
            <person name="Torres C.I."/>
            <person name="Bond D.R."/>
        </authorList>
    </citation>
    <scope>NUCLEOTIDE SEQUENCE [LARGE SCALE GENOMIC DNA]</scope>
    <source>
        <strain evidence="3 4">Red1</strain>
    </source>
</reference>
<dbReference type="HOGENOM" id="CLU_1298304_0_0_7"/>
<organism evidence="3 4">
    <name type="scientific">Geoalkalibacter subterraneus</name>
    <dbReference type="NCBI Taxonomy" id="483547"/>
    <lineage>
        <taxon>Bacteria</taxon>
        <taxon>Pseudomonadati</taxon>
        <taxon>Thermodesulfobacteriota</taxon>
        <taxon>Desulfuromonadia</taxon>
        <taxon>Desulfuromonadales</taxon>
        <taxon>Geoalkalibacteraceae</taxon>
        <taxon>Geoalkalibacter</taxon>
    </lineage>
</organism>
<evidence type="ECO:0008006" key="5">
    <source>
        <dbReference type="Google" id="ProtNLM"/>
    </source>
</evidence>
<evidence type="ECO:0000313" key="3">
    <source>
        <dbReference type="EMBL" id="AJF06660.1"/>
    </source>
</evidence>
<name>A0A0B5FRA9_9BACT</name>
<dbReference type="RefSeq" id="WP_040200385.1">
    <property type="nucleotide sequence ID" value="NZ_CP010311.1"/>
</dbReference>
<protein>
    <recommendedName>
        <fullName evidence="5">Lipoprotein</fullName>
    </recommendedName>
</protein>
<proteinExistence type="predicted"/>
<feature type="chain" id="PRO_5002103066" description="Lipoprotein" evidence="2">
    <location>
        <begin position="19"/>
        <end position="214"/>
    </location>
</feature>